<dbReference type="AlphaFoldDB" id="A0A511DQF3"/>
<proteinExistence type="predicted"/>
<gene>
    <name evidence="1" type="ORF">PSU4_59730</name>
</gene>
<comment type="caution">
    <text evidence="1">The sequence shown here is derived from an EMBL/GenBank/DDBJ whole genome shotgun (WGS) entry which is preliminary data.</text>
</comment>
<dbReference type="RefSeq" id="WP_147115938.1">
    <property type="nucleotide sequence ID" value="NZ_BJVJ01000134.1"/>
</dbReference>
<dbReference type="EMBL" id="BJVJ01000134">
    <property type="protein sequence ID" value="GEL27019.1"/>
    <property type="molecule type" value="Genomic_DNA"/>
</dbReference>
<name>A0A511DQF3_9PSEU</name>
<evidence type="ECO:0000313" key="2">
    <source>
        <dbReference type="Proteomes" id="UP000321685"/>
    </source>
</evidence>
<organism evidence="1 2">
    <name type="scientific">Pseudonocardia sulfidoxydans NBRC 16205</name>
    <dbReference type="NCBI Taxonomy" id="1223511"/>
    <lineage>
        <taxon>Bacteria</taxon>
        <taxon>Bacillati</taxon>
        <taxon>Actinomycetota</taxon>
        <taxon>Actinomycetes</taxon>
        <taxon>Pseudonocardiales</taxon>
        <taxon>Pseudonocardiaceae</taxon>
        <taxon>Pseudonocardia</taxon>
    </lineage>
</organism>
<sequence>MIEWSDLVTRFRTGDELKPLVGGSALTIESVDEEQICIRQRLWRACVTRADMKVAGEILDAAPADISPVELAERIRVHYMSGFELVTECSRVPNLAAILLYNAGAVSS</sequence>
<accession>A0A511DQF3</accession>
<protein>
    <submittedName>
        <fullName evidence="1">Uncharacterized protein</fullName>
    </submittedName>
</protein>
<evidence type="ECO:0000313" key="1">
    <source>
        <dbReference type="EMBL" id="GEL27019.1"/>
    </source>
</evidence>
<dbReference type="Proteomes" id="UP000321685">
    <property type="component" value="Unassembled WGS sequence"/>
</dbReference>
<dbReference type="OrthoDB" id="3577640at2"/>
<keyword evidence="2" id="KW-1185">Reference proteome</keyword>
<reference evidence="1 2" key="1">
    <citation type="submission" date="2019-07" db="EMBL/GenBank/DDBJ databases">
        <title>Whole genome shotgun sequence of Pseudonocardia sulfidoxydans NBRC 16205.</title>
        <authorList>
            <person name="Hosoyama A."/>
            <person name="Uohara A."/>
            <person name="Ohji S."/>
            <person name="Ichikawa N."/>
        </authorList>
    </citation>
    <scope>NUCLEOTIDE SEQUENCE [LARGE SCALE GENOMIC DNA]</scope>
    <source>
        <strain evidence="1 2">NBRC 16205</strain>
    </source>
</reference>